<feature type="compositionally biased region" description="Low complexity" evidence="1">
    <location>
        <begin position="61"/>
        <end position="70"/>
    </location>
</feature>
<feature type="compositionally biased region" description="Basic and acidic residues" evidence="1">
    <location>
        <begin position="71"/>
        <end position="92"/>
    </location>
</feature>
<dbReference type="EMBL" id="MU865299">
    <property type="protein sequence ID" value="KAK4230454.1"/>
    <property type="molecule type" value="Genomic_DNA"/>
</dbReference>
<dbReference type="Pfam" id="PF08555">
    <property type="entry name" value="FAM32A"/>
    <property type="match status" value="1"/>
</dbReference>
<dbReference type="PANTHER" id="PTHR13282">
    <property type="entry name" value="PROTEIN FAM32A"/>
    <property type="match status" value="1"/>
</dbReference>
<reference evidence="2" key="2">
    <citation type="submission" date="2023-05" db="EMBL/GenBank/DDBJ databases">
        <authorList>
            <consortium name="Lawrence Berkeley National Laboratory"/>
            <person name="Steindorff A."/>
            <person name="Hensen N."/>
            <person name="Bonometti L."/>
            <person name="Westerberg I."/>
            <person name="Brannstrom I.O."/>
            <person name="Guillou S."/>
            <person name="Cros-Aarteil S."/>
            <person name="Calhoun S."/>
            <person name="Haridas S."/>
            <person name="Kuo A."/>
            <person name="Mondo S."/>
            <person name="Pangilinan J."/>
            <person name="Riley R."/>
            <person name="Labutti K."/>
            <person name="Andreopoulos B."/>
            <person name="Lipzen A."/>
            <person name="Chen C."/>
            <person name="Yanf M."/>
            <person name="Daum C."/>
            <person name="Ng V."/>
            <person name="Clum A."/>
            <person name="Ohm R."/>
            <person name="Martin F."/>
            <person name="Silar P."/>
            <person name="Natvig D."/>
            <person name="Lalanne C."/>
            <person name="Gautier V."/>
            <person name="Ament-Velasquez S.L."/>
            <person name="Kruys A."/>
            <person name="Hutchinson M.I."/>
            <person name="Powell A.J."/>
            <person name="Barry K."/>
            <person name="Miller A.N."/>
            <person name="Grigoriev I.V."/>
            <person name="Debuchy R."/>
            <person name="Gladieux P."/>
            <person name="Thoren M.H."/>
            <person name="Johannesson H."/>
        </authorList>
    </citation>
    <scope>NUCLEOTIDE SEQUENCE</scope>
    <source>
        <strain evidence="2">CBS 990.96</strain>
    </source>
</reference>
<evidence type="ECO:0000256" key="1">
    <source>
        <dbReference type="SAM" id="MobiDB-lite"/>
    </source>
</evidence>
<dbReference type="PANTHER" id="PTHR13282:SF6">
    <property type="entry name" value="PROTEIN FAM32A"/>
    <property type="match status" value="1"/>
</dbReference>
<dbReference type="GO" id="GO:0005730">
    <property type="term" value="C:nucleolus"/>
    <property type="evidence" value="ECO:0007669"/>
    <property type="project" value="TreeGrafter"/>
</dbReference>
<gene>
    <name evidence="2" type="ORF">QBC38DRAFT_469588</name>
</gene>
<protein>
    <submittedName>
        <fullName evidence="2">Protein FAM32A</fullName>
    </submittedName>
</protein>
<dbReference type="InterPro" id="IPR013865">
    <property type="entry name" value="FAM32A"/>
</dbReference>
<feature type="compositionally biased region" description="Polar residues" evidence="1">
    <location>
        <begin position="1"/>
        <end position="10"/>
    </location>
</feature>
<sequence>MPSSDYTTVTKGALKLKGTPGITKKKKKKSSKSTTTSDLEKNLSTTGSGSESKSKSPAPPSTTEEPTIEPNIKDDDNDDNHKEKTEAERKFAEVKRKRLKELASSNDPAAARAGVRPELLKTHKQRVEELNSHLSRLSEHHDMPKIGPG</sequence>
<name>A0AAN7BVK5_9PEZI</name>
<evidence type="ECO:0000313" key="2">
    <source>
        <dbReference type="EMBL" id="KAK4230454.1"/>
    </source>
</evidence>
<dbReference type="Proteomes" id="UP001301958">
    <property type="component" value="Unassembled WGS sequence"/>
</dbReference>
<keyword evidence="3" id="KW-1185">Reference proteome</keyword>
<dbReference type="AlphaFoldDB" id="A0AAN7BVK5"/>
<organism evidence="2 3">
    <name type="scientific">Podospora fimiseda</name>
    <dbReference type="NCBI Taxonomy" id="252190"/>
    <lineage>
        <taxon>Eukaryota</taxon>
        <taxon>Fungi</taxon>
        <taxon>Dikarya</taxon>
        <taxon>Ascomycota</taxon>
        <taxon>Pezizomycotina</taxon>
        <taxon>Sordariomycetes</taxon>
        <taxon>Sordariomycetidae</taxon>
        <taxon>Sordariales</taxon>
        <taxon>Podosporaceae</taxon>
        <taxon>Podospora</taxon>
    </lineage>
</organism>
<feature type="region of interest" description="Disordered" evidence="1">
    <location>
        <begin position="1"/>
        <end position="92"/>
    </location>
</feature>
<evidence type="ECO:0000313" key="3">
    <source>
        <dbReference type="Proteomes" id="UP001301958"/>
    </source>
</evidence>
<reference evidence="2" key="1">
    <citation type="journal article" date="2023" name="Mol. Phylogenet. Evol.">
        <title>Genome-scale phylogeny and comparative genomics of the fungal order Sordariales.</title>
        <authorList>
            <person name="Hensen N."/>
            <person name="Bonometti L."/>
            <person name="Westerberg I."/>
            <person name="Brannstrom I.O."/>
            <person name="Guillou S."/>
            <person name="Cros-Aarteil S."/>
            <person name="Calhoun S."/>
            <person name="Haridas S."/>
            <person name="Kuo A."/>
            <person name="Mondo S."/>
            <person name="Pangilinan J."/>
            <person name="Riley R."/>
            <person name="LaButti K."/>
            <person name="Andreopoulos B."/>
            <person name="Lipzen A."/>
            <person name="Chen C."/>
            <person name="Yan M."/>
            <person name="Daum C."/>
            <person name="Ng V."/>
            <person name="Clum A."/>
            <person name="Steindorff A."/>
            <person name="Ohm R.A."/>
            <person name="Martin F."/>
            <person name="Silar P."/>
            <person name="Natvig D.O."/>
            <person name="Lalanne C."/>
            <person name="Gautier V."/>
            <person name="Ament-Velasquez S.L."/>
            <person name="Kruys A."/>
            <person name="Hutchinson M.I."/>
            <person name="Powell A.J."/>
            <person name="Barry K."/>
            <person name="Miller A.N."/>
            <person name="Grigoriev I.V."/>
            <person name="Debuchy R."/>
            <person name="Gladieux P."/>
            <person name="Hiltunen Thoren M."/>
            <person name="Johannesson H."/>
        </authorList>
    </citation>
    <scope>NUCLEOTIDE SEQUENCE</scope>
    <source>
        <strain evidence="2">CBS 990.96</strain>
    </source>
</reference>
<accession>A0AAN7BVK5</accession>
<comment type="caution">
    <text evidence="2">The sequence shown here is derived from an EMBL/GenBank/DDBJ whole genome shotgun (WGS) entry which is preliminary data.</text>
</comment>
<proteinExistence type="predicted"/>